<dbReference type="Gene3D" id="3.30.300.30">
    <property type="match status" value="1"/>
</dbReference>
<sequence length="117" mass="12378">MCRKHSRSTSSVQRLPITDTVRATELTAAAIDPEGWFSTGDLARMRDGALRNVGRSKELIVRSGFNVYPPEVEAVLNAHPDVTLSAVVGCAVPGNGEVAAFAQLRPGVAPGTGRGHR</sequence>
<keyword evidence="2 3" id="KW-0436">Ligase</keyword>
<dbReference type="PANTHER" id="PTHR43201">
    <property type="entry name" value="ACYL-COA SYNTHETASE"/>
    <property type="match status" value="1"/>
</dbReference>
<organism evidence="3">
    <name type="scientific">uncultured Acetobacteraceae bacterium</name>
    <dbReference type="NCBI Taxonomy" id="169975"/>
    <lineage>
        <taxon>Bacteria</taxon>
        <taxon>Pseudomonadati</taxon>
        <taxon>Pseudomonadota</taxon>
        <taxon>Alphaproteobacteria</taxon>
        <taxon>Acetobacterales</taxon>
        <taxon>Acetobacteraceae</taxon>
        <taxon>environmental samples</taxon>
    </lineage>
</organism>
<protein>
    <submittedName>
        <fullName evidence="3">Long-chain-fatty-acid--CoA ligase</fullName>
        <ecNumber evidence="3">6.2.1.3</ecNumber>
    </submittedName>
</protein>
<dbReference type="Gene3D" id="3.40.50.12780">
    <property type="entry name" value="N-terminal domain of ligase-like"/>
    <property type="match status" value="1"/>
</dbReference>
<dbReference type="SUPFAM" id="SSF56801">
    <property type="entry name" value="Acetyl-CoA synthetase-like"/>
    <property type="match status" value="1"/>
</dbReference>
<dbReference type="EC" id="6.2.1.3" evidence="3"/>
<dbReference type="GO" id="GO:0004467">
    <property type="term" value="F:long-chain fatty acid-CoA ligase activity"/>
    <property type="evidence" value="ECO:0007669"/>
    <property type="project" value="UniProtKB-EC"/>
</dbReference>
<dbReference type="EMBL" id="CADCTG010000324">
    <property type="protein sequence ID" value="CAA9285305.1"/>
    <property type="molecule type" value="Genomic_DNA"/>
</dbReference>
<proteinExistence type="inferred from homology"/>
<dbReference type="PANTHER" id="PTHR43201:SF5">
    <property type="entry name" value="MEDIUM-CHAIN ACYL-COA LIGASE ACSF2, MITOCHONDRIAL"/>
    <property type="match status" value="1"/>
</dbReference>
<dbReference type="GO" id="GO:0031956">
    <property type="term" value="F:medium-chain fatty acid-CoA ligase activity"/>
    <property type="evidence" value="ECO:0007669"/>
    <property type="project" value="TreeGrafter"/>
</dbReference>
<evidence type="ECO:0000256" key="2">
    <source>
        <dbReference type="ARBA" id="ARBA00022598"/>
    </source>
</evidence>
<accession>A0A6J4JRM4</accession>
<evidence type="ECO:0000313" key="3">
    <source>
        <dbReference type="EMBL" id="CAA9285305.1"/>
    </source>
</evidence>
<dbReference type="AlphaFoldDB" id="A0A6J4JRM4"/>
<reference evidence="3" key="1">
    <citation type="submission" date="2020-02" db="EMBL/GenBank/DDBJ databases">
        <authorList>
            <person name="Meier V. D."/>
        </authorList>
    </citation>
    <scope>NUCLEOTIDE SEQUENCE</scope>
    <source>
        <strain evidence="3">AVDCRST_MAG08</strain>
    </source>
</reference>
<name>A0A6J4JRM4_9PROT</name>
<evidence type="ECO:0000256" key="1">
    <source>
        <dbReference type="ARBA" id="ARBA00006432"/>
    </source>
</evidence>
<gene>
    <name evidence="3" type="ORF">AVDCRST_MAG08-4153</name>
</gene>
<dbReference type="InterPro" id="IPR042099">
    <property type="entry name" value="ANL_N_sf"/>
</dbReference>
<comment type="similarity">
    <text evidence="1">Belongs to the ATP-dependent AMP-binding enzyme family.</text>
</comment>
<dbReference type="InterPro" id="IPR045851">
    <property type="entry name" value="AMP-bd_C_sf"/>
</dbReference>